<feature type="compositionally biased region" description="Basic and acidic residues" evidence="1">
    <location>
        <begin position="105"/>
        <end position="118"/>
    </location>
</feature>
<organism evidence="2 3">
    <name type="scientific">Sarcophilus harrisii</name>
    <name type="common">Tasmanian devil</name>
    <name type="synonym">Sarcophilus laniarius</name>
    <dbReference type="NCBI Taxonomy" id="9305"/>
    <lineage>
        <taxon>Eukaryota</taxon>
        <taxon>Metazoa</taxon>
        <taxon>Chordata</taxon>
        <taxon>Craniata</taxon>
        <taxon>Vertebrata</taxon>
        <taxon>Euteleostomi</taxon>
        <taxon>Mammalia</taxon>
        <taxon>Metatheria</taxon>
        <taxon>Dasyuromorphia</taxon>
        <taxon>Dasyuridae</taxon>
        <taxon>Sarcophilus</taxon>
    </lineage>
</organism>
<name>G3VWB3_SARHA</name>
<accession>G3VWB3</accession>
<dbReference type="GO" id="GO:0004865">
    <property type="term" value="F:protein serine/threonine phosphatase inhibitor activity"/>
    <property type="evidence" value="ECO:0007669"/>
    <property type="project" value="TreeGrafter"/>
</dbReference>
<dbReference type="PANTHER" id="PTHR15387">
    <property type="entry name" value="PROTEIN PHOSPHATASE 1 REGULATORY SUBUNIT 17"/>
    <property type="match status" value="1"/>
</dbReference>
<evidence type="ECO:0008006" key="4">
    <source>
        <dbReference type="Google" id="ProtNLM"/>
    </source>
</evidence>
<feature type="compositionally biased region" description="Basic and acidic residues" evidence="1">
    <location>
        <begin position="56"/>
        <end position="67"/>
    </location>
</feature>
<dbReference type="Proteomes" id="UP000007648">
    <property type="component" value="Unassembled WGS sequence"/>
</dbReference>
<evidence type="ECO:0000313" key="3">
    <source>
        <dbReference type="Proteomes" id="UP000007648"/>
    </source>
</evidence>
<feature type="region of interest" description="Disordered" evidence="1">
    <location>
        <begin position="85"/>
        <end position="129"/>
    </location>
</feature>
<feature type="region of interest" description="Disordered" evidence="1">
    <location>
        <begin position="39"/>
        <end position="71"/>
    </location>
</feature>
<dbReference type="HOGENOM" id="CLU_113768_1_0_1"/>
<dbReference type="GeneTree" id="ENSGT00390000005586"/>
<dbReference type="Ensembl" id="ENSSHAT00000007530.2">
    <property type="protein sequence ID" value="ENSSHAP00000007468.2"/>
    <property type="gene ID" value="ENSSHAG00000031748.1"/>
</dbReference>
<reference evidence="2 3" key="1">
    <citation type="journal article" date="2011" name="Proc. Natl. Acad. Sci. U.S.A.">
        <title>Genetic diversity and population structure of the endangered marsupial Sarcophilus harrisii (Tasmanian devil).</title>
        <authorList>
            <person name="Miller W."/>
            <person name="Hayes V.M."/>
            <person name="Ratan A."/>
            <person name="Petersen D.C."/>
            <person name="Wittekindt N.E."/>
            <person name="Miller J."/>
            <person name="Walenz B."/>
            <person name="Knight J."/>
            <person name="Qi J."/>
            <person name="Zhao F."/>
            <person name="Wang Q."/>
            <person name="Bedoya-Reina O.C."/>
            <person name="Katiyar N."/>
            <person name="Tomsho L.P."/>
            <person name="Kasson L.M."/>
            <person name="Hardie R.A."/>
            <person name="Woodbridge P."/>
            <person name="Tindall E.A."/>
            <person name="Bertelsen M.F."/>
            <person name="Dixon D."/>
            <person name="Pyecroft S."/>
            <person name="Helgen K.M."/>
            <person name="Lesk A.M."/>
            <person name="Pringle T.H."/>
            <person name="Patterson N."/>
            <person name="Zhang Y."/>
            <person name="Kreiss A."/>
            <person name="Woods G.M."/>
            <person name="Jones M.E."/>
            <person name="Schuster S.C."/>
        </authorList>
    </citation>
    <scope>NUCLEOTIDE SEQUENCE [LARGE SCALE GENOMIC DNA]</scope>
</reference>
<reference evidence="2" key="2">
    <citation type="submission" date="2025-08" db="UniProtKB">
        <authorList>
            <consortium name="Ensembl"/>
        </authorList>
    </citation>
    <scope>IDENTIFICATION</scope>
</reference>
<reference evidence="2" key="3">
    <citation type="submission" date="2025-09" db="UniProtKB">
        <authorList>
            <consortium name="Ensembl"/>
        </authorList>
    </citation>
    <scope>IDENTIFICATION</scope>
</reference>
<dbReference type="AlphaFoldDB" id="G3VWB3"/>
<evidence type="ECO:0000256" key="1">
    <source>
        <dbReference type="SAM" id="MobiDB-lite"/>
    </source>
</evidence>
<dbReference type="InParanoid" id="G3VWB3"/>
<dbReference type="FunCoup" id="G3VWB3">
    <property type="interactions" value="53"/>
</dbReference>
<sequence length="141" mass="15703">HKVDLGSKALGSNPPLDTYYPRTVLDDISEQFIMSCEIKKKPRKGKTIQGAPNPDLEQKKPRRKDAPAIHIPPFMTGVLSEHLTQRCDINENPPKSKLSPALHSGDLEPKKPRRKDTPALHTSPFVAGKGEPWQVKAPFLL</sequence>
<evidence type="ECO:0000313" key="2">
    <source>
        <dbReference type="Ensembl" id="ENSSHAP00000007468.2"/>
    </source>
</evidence>
<proteinExistence type="predicted"/>
<feature type="region of interest" description="Disordered" evidence="1">
    <location>
        <begin position="1"/>
        <end position="20"/>
    </location>
</feature>
<dbReference type="PANTHER" id="PTHR15387:SF0">
    <property type="entry name" value="PROTEIN PHOSPHATASE 1 REGULATORY SUBUNIT 17"/>
    <property type="match status" value="1"/>
</dbReference>
<protein>
    <recommendedName>
        <fullName evidence="4">Protein phosphatase 1 regulatory subunit 17</fullName>
    </recommendedName>
</protein>
<keyword evidence="3" id="KW-1185">Reference proteome</keyword>
<dbReference type="InterPro" id="IPR033242">
    <property type="entry name" value="PPP1R17"/>
</dbReference>